<dbReference type="Proteomes" id="UP000193560">
    <property type="component" value="Unassembled WGS sequence"/>
</dbReference>
<gene>
    <name evidence="2" type="ORF">BCR42DRAFT_368369</name>
</gene>
<dbReference type="OrthoDB" id="2230611at2759"/>
<dbReference type="PANTHER" id="PTHR11188:SF17">
    <property type="entry name" value="FI21816P1"/>
    <property type="match status" value="1"/>
</dbReference>
<comment type="caution">
    <text evidence="2">The sequence shown here is derived from an EMBL/GenBank/DDBJ whole genome shotgun (WGS) entry which is preliminary data.</text>
</comment>
<accession>A0A1X2IUJ4</accession>
<dbReference type="InterPro" id="IPR050357">
    <property type="entry name" value="Arrestin_domain-protein"/>
</dbReference>
<sequence length="392" mass="44022">MSLETDQIRLSIQLQPELGWTIKEENVYGPGSVIQGQVNLEILDPSLIDKADRLRLIFHGSERTRNKATKQGIRRRQFFGAQRILWEKKNSPLPMHTKHSYSFTLQLPMIQFPPTINSDLYRCYFMTTVFLDQSPFTSDDSNLAMVDLELTYMPFIETCLFKTPLTKTITNKSSDSHRPYNASLSTSALDYVPGDTISMGLTLSSQSPFMAVQMDLYQVLLCSEQSSQHLISSLQQPLSTTSLSTSPSAITQMNLVLTIPIDTTPSFSFSDMVSVSYKLVIRLKEKKSGITGLLSPSPPTIYNSFELPIRIGTLGYGIRASSSMEIYSIFKTAFDASSDQRPPLPLPAFIKNIEYEESLPLYQSHRLPTYNDTLYNDSYSISISAPSPTSSF</sequence>
<evidence type="ECO:0000313" key="3">
    <source>
        <dbReference type="Proteomes" id="UP000193560"/>
    </source>
</evidence>
<dbReference type="STRING" id="90262.A0A1X2IUJ4"/>
<dbReference type="PANTHER" id="PTHR11188">
    <property type="entry name" value="ARRESTIN DOMAIN CONTAINING PROTEIN"/>
    <property type="match status" value="1"/>
</dbReference>
<dbReference type="Pfam" id="PF02752">
    <property type="entry name" value="Arrestin_C"/>
    <property type="match status" value="1"/>
</dbReference>
<feature type="domain" description="Arrestin C-terminal-like" evidence="1">
    <location>
        <begin position="179"/>
        <end position="312"/>
    </location>
</feature>
<dbReference type="InterPro" id="IPR014752">
    <property type="entry name" value="Arrestin-like_C"/>
</dbReference>
<keyword evidence="3" id="KW-1185">Reference proteome</keyword>
<dbReference type="Gene3D" id="2.60.40.640">
    <property type="match status" value="2"/>
</dbReference>
<dbReference type="EMBL" id="MCGE01000004">
    <property type="protein sequence ID" value="ORZ22458.1"/>
    <property type="molecule type" value="Genomic_DNA"/>
</dbReference>
<reference evidence="2 3" key="1">
    <citation type="submission" date="2016-07" db="EMBL/GenBank/DDBJ databases">
        <title>Pervasive Adenine N6-methylation of Active Genes in Fungi.</title>
        <authorList>
            <consortium name="DOE Joint Genome Institute"/>
            <person name="Mondo S.J."/>
            <person name="Dannebaum R.O."/>
            <person name="Kuo R.C."/>
            <person name="Labutti K."/>
            <person name="Haridas S."/>
            <person name="Kuo A."/>
            <person name="Salamov A."/>
            <person name="Ahrendt S.R."/>
            <person name="Lipzen A."/>
            <person name="Sullivan W."/>
            <person name="Andreopoulos W.B."/>
            <person name="Clum A."/>
            <person name="Lindquist E."/>
            <person name="Daum C."/>
            <person name="Ramamoorthy G.K."/>
            <person name="Gryganskyi A."/>
            <person name="Culley D."/>
            <person name="Magnuson J.K."/>
            <person name="James T.Y."/>
            <person name="O'Malley M.A."/>
            <person name="Stajich J.E."/>
            <person name="Spatafora J.W."/>
            <person name="Visel A."/>
            <person name="Grigoriev I.V."/>
        </authorList>
    </citation>
    <scope>NUCLEOTIDE SEQUENCE [LARGE SCALE GENOMIC DNA]</scope>
    <source>
        <strain evidence="2 3">NRRL 1336</strain>
    </source>
</reference>
<dbReference type="GO" id="GO:0005737">
    <property type="term" value="C:cytoplasm"/>
    <property type="evidence" value="ECO:0007669"/>
    <property type="project" value="TreeGrafter"/>
</dbReference>
<protein>
    <recommendedName>
        <fullName evidence="1">Arrestin C-terminal-like domain-containing protein</fullName>
    </recommendedName>
</protein>
<evidence type="ECO:0000259" key="1">
    <source>
        <dbReference type="Pfam" id="PF02752"/>
    </source>
</evidence>
<organism evidence="2 3">
    <name type="scientific">Absidia repens</name>
    <dbReference type="NCBI Taxonomy" id="90262"/>
    <lineage>
        <taxon>Eukaryota</taxon>
        <taxon>Fungi</taxon>
        <taxon>Fungi incertae sedis</taxon>
        <taxon>Mucoromycota</taxon>
        <taxon>Mucoromycotina</taxon>
        <taxon>Mucoromycetes</taxon>
        <taxon>Mucorales</taxon>
        <taxon>Cunninghamellaceae</taxon>
        <taxon>Absidia</taxon>
    </lineage>
</organism>
<proteinExistence type="predicted"/>
<dbReference type="InterPro" id="IPR011022">
    <property type="entry name" value="Arrestin_C-like"/>
</dbReference>
<dbReference type="GO" id="GO:0015031">
    <property type="term" value="P:protein transport"/>
    <property type="evidence" value="ECO:0007669"/>
    <property type="project" value="TreeGrafter"/>
</dbReference>
<evidence type="ECO:0000313" key="2">
    <source>
        <dbReference type="EMBL" id="ORZ22458.1"/>
    </source>
</evidence>
<dbReference type="AlphaFoldDB" id="A0A1X2IUJ4"/>
<name>A0A1X2IUJ4_9FUNG</name>